<evidence type="ECO:0000313" key="3">
    <source>
        <dbReference type="Proteomes" id="UP000279259"/>
    </source>
</evidence>
<feature type="region of interest" description="Disordered" evidence="1">
    <location>
        <begin position="1"/>
        <end position="64"/>
    </location>
</feature>
<name>A0A427YKP7_9TREE</name>
<organism evidence="2 3">
    <name type="scientific">Saitozyma podzolica</name>
    <dbReference type="NCBI Taxonomy" id="1890683"/>
    <lineage>
        <taxon>Eukaryota</taxon>
        <taxon>Fungi</taxon>
        <taxon>Dikarya</taxon>
        <taxon>Basidiomycota</taxon>
        <taxon>Agaricomycotina</taxon>
        <taxon>Tremellomycetes</taxon>
        <taxon>Tremellales</taxon>
        <taxon>Trimorphomycetaceae</taxon>
        <taxon>Saitozyma</taxon>
    </lineage>
</organism>
<gene>
    <name evidence="2" type="ORF">EHS25_009047</name>
</gene>
<accession>A0A427YKP7</accession>
<dbReference type="OrthoDB" id="2536866at2759"/>
<dbReference type="AlphaFoldDB" id="A0A427YKP7"/>
<dbReference type="EMBL" id="RSCD01000007">
    <property type="protein sequence ID" value="RSH91678.1"/>
    <property type="molecule type" value="Genomic_DNA"/>
</dbReference>
<sequence length="219" mass="23770">MSTFEPRESLRRSPSRNLLIPQRLHTPLRSIPSTGFPPTPSIRSTRNVATPAPRLAFNPPTLDTSLDHRVHARSEGHAEPFPGGFARGMGQEGVGYVPRSEGCRSALLPGRHQPPHPRASADAAVSTSLLRELYHPAYLTALRGASTDAFPHDSPLDTGSDGGGDATVQAQSVFARRGRETAVFDRWIAVRVGSELRQVESSLSEEGEAEEDVIKRLQP</sequence>
<protein>
    <submittedName>
        <fullName evidence="2">Uncharacterized protein</fullName>
    </submittedName>
</protein>
<feature type="region of interest" description="Disordered" evidence="1">
    <location>
        <begin position="198"/>
        <end position="219"/>
    </location>
</feature>
<dbReference type="Proteomes" id="UP000279259">
    <property type="component" value="Unassembled WGS sequence"/>
</dbReference>
<feature type="compositionally biased region" description="Basic and acidic residues" evidence="1">
    <location>
        <begin position="1"/>
        <end position="11"/>
    </location>
</feature>
<comment type="caution">
    <text evidence="2">The sequence shown here is derived from an EMBL/GenBank/DDBJ whole genome shotgun (WGS) entry which is preliminary data.</text>
</comment>
<reference evidence="2 3" key="1">
    <citation type="submission" date="2018-11" db="EMBL/GenBank/DDBJ databases">
        <title>Genome sequence of Saitozyma podzolica DSM 27192.</title>
        <authorList>
            <person name="Aliyu H."/>
            <person name="Gorte O."/>
            <person name="Ochsenreither K."/>
        </authorList>
    </citation>
    <scope>NUCLEOTIDE SEQUENCE [LARGE SCALE GENOMIC DNA]</scope>
    <source>
        <strain evidence="2 3">DSM 27192</strain>
    </source>
</reference>
<evidence type="ECO:0000313" key="2">
    <source>
        <dbReference type="EMBL" id="RSH91678.1"/>
    </source>
</evidence>
<keyword evidence="3" id="KW-1185">Reference proteome</keyword>
<dbReference type="STRING" id="1890683.A0A427YKP7"/>
<evidence type="ECO:0000256" key="1">
    <source>
        <dbReference type="SAM" id="MobiDB-lite"/>
    </source>
</evidence>
<proteinExistence type="predicted"/>